<organism evidence="1 2">
    <name type="scientific">Tanacetum coccineum</name>
    <dbReference type="NCBI Taxonomy" id="301880"/>
    <lineage>
        <taxon>Eukaryota</taxon>
        <taxon>Viridiplantae</taxon>
        <taxon>Streptophyta</taxon>
        <taxon>Embryophyta</taxon>
        <taxon>Tracheophyta</taxon>
        <taxon>Spermatophyta</taxon>
        <taxon>Magnoliopsida</taxon>
        <taxon>eudicotyledons</taxon>
        <taxon>Gunneridae</taxon>
        <taxon>Pentapetalae</taxon>
        <taxon>asterids</taxon>
        <taxon>campanulids</taxon>
        <taxon>Asterales</taxon>
        <taxon>Asteraceae</taxon>
        <taxon>Asteroideae</taxon>
        <taxon>Anthemideae</taxon>
        <taxon>Anthemidinae</taxon>
        <taxon>Tanacetum</taxon>
    </lineage>
</organism>
<name>A0ABQ5GFP4_9ASTR</name>
<evidence type="ECO:0000313" key="2">
    <source>
        <dbReference type="Proteomes" id="UP001151760"/>
    </source>
</evidence>
<reference evidence="1" key="1">
    <citation type="journal article" date="2022" name="Int. J. Mol. Sci.">
        <title>Draft Genome of Tanacetum Coccineum: Genomic Comparison of Closely Related Tanacetum-Family Plants.</title>
        <authorList>
            <person name="Yamashiro T."/>
            <person name="Shiraishi A."/>
            <person name="Nakayama K."/>
            <person name="Satake H."/>
        </authorList>
    </citation>
    <scope>NUCLEOTIDE SEQUENCE</scope>
</reference>
<accession>A0ABQ5GFP4</accession>
<proteinExistence type="predicted"/>
<comment type="caution">
    <text evidence="1">The sequence shown here is derived from an EMBL/GenBank/DDBJ whole genome shotgun (WGS) entry which is preliminary data.</text>
</comment>
<reference evidence="1" key="2">
    <citation type="submission" date="2022-01" db="EMBL/GenBank/DDBJ databases">
        <authorList>
            <person name="Yamashiro T."/>
            <person name="Shiraishi A."/>
            <person name="Satake H."/>
            <person name="Nakayama K."/>
        </authorList>
    </citation>
    <scope>NUCLEOTIDE SEQUENCE</scope>
</reference>
<protein>
    <submittedName>
        <fullName evidence="1">Uncharacterized protein</fullName>
    </submittedName>
</protein>
<dbReference type="Proteomes" id="UP001151760">
    <property type="component" value="Unassembled WGS sequence"/>
</dbReference>
<gene>
    <name evidence="1" type="ORF">Tco_1040959</name>
</gene>
<dbReference type="EMBL" id="BQNB010018423">
    <property type="protein sequence ID" value="GJT74234.1"/>
    <property type="molecule type" value="Genomic_DNA"/>
</dbReference>
<evidence type="ECO:0000313" key="1">
    <source>
        <dbReference type="EMBL" id="GJT74234.1"/>
    </source>
</evidence>
<sequence>MSTDYTYHTDFPSSTSVKRTHLLSRGMVATSTLELGSFFGDKLISCKVRKVNAAGGGGMSDQVIQVWRTSHGLLAGGASNRYMGTRLPMDVAEYQMPLLREIEICLKKKCDKLADAFIDSDLGEGTVVNASPCAEVVARSSTWLGRVLSCVCAQSIEDDSRPSFDLTPAQVELEYCCVKIKERASTSIRTIKRIAFKTLSKPDFDKPEHRWKRVHRLLIEAIEDILSSYGKDEQQSLILWNGMLPLITKKK</sequence>
<keyword evidence="2" id="KW-1185">Reference proteome</keyword>